<dbReference type="PANTHER" id="PTHR32114">
    <property type="entry name" value="ABC TRANSPORTER ABCH.3"/>
    <property type="match status" value="1"/>
</dbReference>
<reference evidence="4 5" key="1">
    <citation type="submission" date="2023-10" db="EMBL/GenBank/DDBJ databases">
        <title>Complete genome sequence of Shewanella sp. DAU334.</title>
        <authorList>
            <person name="Lee Y.-S."/>
            <person name="Jeong H.-R."/>
            <person name="Hwang E.-J."/>
            <person name="Choi Y.-L."/>
            <person name="Kim G.-D."/>
        </authorList>
    </citation>
    <scope>NUCLEOTIDE SEQUENCE [LARGE SCALE GENOMIC DNA]</scope>
    <source>
        <strain evidence="4 5">DAU334</strain>
    </source>
</reference>
<feature type="region of interest" description="Disordered" evidence="2">
    <location>
        <begin position="510"/>
        <end position="545"/>
    </location>
</feature>
<feature type="coiled-coil region" evidence="1">
    <location>
        <begin position="667"/>
        <end position="694"/>
    </location>
</feature>
<accession>A0ABZ0JUV5</accession>
<name>A0ABZ0JUV5_9GAMM</name>
<feature type="domain" description="Rad50/SbcC-type AAA" evidence="3">
    <location>
        <begin position="5"/>
        <end position="210"/>
    </location>
</feature>
<dbReference type="Pfam" id="PF13558">
    <property type="entry name" value="SbcC_Walker_B"/>
    <property type="match status" value="1"/>
</dbReference>
<dbReference type="InterPro" id="IPR027417">
    <property type="entry name" value="P-loop_NTPase"/>
</dbReference>
<sequence>MRPIKLSMAAFGPFSGQQETDFEALGQHPLFLINGPTGAGKTTLLDAMCFALYGKTTGDEREGSQMRCDNAQDNLLTEVTFSFALADNQYRIRRVPEQQRAKKSGDGYTVQKPEAQLFKIAPDGTEHLLVASKVSEATSEIEQLTGLDADQFRQVMVLPQGKFRELLMADSKDREKIFSQLFQTQIYRRIEDKLKYQAQAIKSAVRDHRNKRDGMLHNVALESDEALSTQLAELAPQLAASLAAKEQAKSALIDINKQFETAKLLMRDFDALDKFNHTAAALMQQKPVIDQRQLQLERGQKAQQLKPILDVSLARESELVQAAAAVTKAQADKQRSEQVLASSLSEFNQLADFELKSQQIQNEQQQLTQLVPQLQGLDRLQAELTLARTKREQAKQKGINAKGVLDTLLADKTAAQEQVPQLELIANELVDAQQALTAQTELIERFQQWQKGQTEVSQTQTALADAKNQGLQLKTTFDKAREHHQQLQLVWHRGQAAMLAQKLTQGQPCPVCGSAEHPNPAQSEQQLPSEEQLQQAQQAEEQANEALTQARTRYSGLSTKLQEQLKSVTELKLSIELKIGDFAALTLEVLQSQQRTLTQQVNQANHASKQLVSLRAQLQAWQVNEQGLRSSLEAERDLYRDVDTKVASLEGQLAQILAAIPEQYRSLDTLNNALGELKQQLAAVQQRITAIRESHTQALEQDAACAASLTSSQESQTKAATLNDKAQAELTAHLSGSGFNDKPALTQALLSEAELKAITAEVNQYQQDCVANQANLAQLKDKLQQQTKPELHQLEARLLQTQTEQQQAEQQWQSIQGRVTQLQETQQQLDDADAKAKLLEDEYAVVGTLADVANGQTGNKVSLQRFVLSVLLDDVLLEASERLQLMSKGRYRLIRKEDRAKGNKASGLELEVEDAYTSKVRPVATLSGGESFMAALSMALGLSDVVQAYAGGIKLDTLFIDEGFGSLDQDSLDLAVRTLMDLQSAGRMIGVISHVSEMKEQIGTRIDINKSAQGSEISIVLP</sequence>
<protein>
    <submittedName>
        <fullName evidence="4">SMC family ATPase</fullName>
    </submittedName>
</protein>
<evidence type="ECO:0000313" key="4">
    <source>
        <dbReference type="EMBL" id="WOT04052.1"/>
    </source>
</evidence>
<gene>
    <name evidence="4" type="ORF">RGE70_11985</name>
</gene>
<organism evidence="4 5">
    <name type="scientific">Shewanella youngdeokensis</name>
    <dbReference type="NCBI Taxonomy" id="2999068"/>
    <lineage>
        <taxon>Bacteria</taxon>
        <taxon>Pseudomonadati</taxon>
        <taxon>Pseudomonadota</taxon>
        <taxon>Gammaproteobacteria</taxon>
        <taxon>Alteromonadales</taxon>
        <taxon>Shewanellaceae</taxon>
        <taxon>Shewanella</taxon>
    </lineage>
</organism>
<dbReference type="Proteomes" id="UP001529491">
    <property type="component" value="Chromosome"/>
</dbReference>
<feature type="coiled-coil region" evidence="1">
    <location>
        <begin position="350"/>
        <end position="397"/>
    </location>
</feature>
<dbReference type="RefSeq" id="WP_310471682.1">
    <property type="nucleotide sequence ID" value="NZ_CP136522.1"/>
</dbReference>
<dbReference type="EMBL" id="CP136522">
    <property type="protein sequence ID" value="WOT04052.1"/>
    <property type="molecule type" value="Genomic_DNA"/>
</dbReference>
<feature type="coiled-coil region" evidence="1">
    <location>
        <begin position="762"/>
        <end position="842"/>
    </location>
</feature>
<dbReference type="PANTHER" id="PTHR32114:SF2">
    <property type="entry name" value="ABC TRANSPORTER ABCH.3"/>
    <property type="match status" value="1"/>
</dbReference>
<evidence type="ECO:0000256" key="2">
    <source>
        <dbReference type="SAM" id="MobiDB-lite"/>
    </source>
</evidence>
<evidence type="ECO:0000259" key="3">
    <source>
        <dbReference type="Pfam" id="PF13476"/>
    </source>
</evidence>
<keyword evidence="5" id="KW-1185">Reference proteome</keyword>
<evidence type="ECO:0000313" key="5">
    <source>
        <dbReference type="Proteomes" id="UP001529491"/>
    </source>
</evidence>
<dbReference type="Gene3D" id="3.40.50.300">
    <property type="entry name" value="P-loop containing nucleotide triphosphate hydrolases"/>
    <property type="match status" value="2"/>
</dbReference>
<feature type="compositionally biased region" description="Low complexity" evidence="2">
    <location>
        <begin position="521"/>
        <end position="545"/>
    </location>
</feature>
<dbReference type="Pfam" id="PF13476">
    <property type="entry name" value="AAA_23"/>
    <property type="match status" value="1"/>
</dbReference>
<dbReference type="SUPFAM" id="SSF52540">
    <property type="entry name" value="P-loop containing nucleoside triphosphate hydrolases"/>
    <property type="match status" value="1"/>
</dbReference>
<keyword evidence="1" id="KW-0175">Coiled coil</keyword>
<evidence type="ECO:0000256" key="1">
    <source>
        <dbReference type="SAM" id="Coils"/>
    </source>
</evidence>
<dbReference type="InterPro" id="IPR038729">
    <property type="entry name" value="Rad50/SbcC_AAA"/>
</dbReference>
<proteinExistence type="predicted"/>